<evidence type="ECO:0000256" key="4">
    <source>
        <dbReference type="PROSITE-ProRule" id="PRU01091"/>
    </source>
</evidence>
<dbReference type="CDD" id="cd00383">
    <property type="entry name" value="trans_reg_C"/>
    <property type="match status" value="1"/>
</dbReference>
<evidence type="ECO:0000313" key="12">
    <source>
        <dbReference type="Proteomes" id="UP000265828"/>
    </source>
</evidence>
<evidence type="ECO:0000313" key="10">
    <source>
        <dbReference type="EMBL" id="RHL42636.1"/>
    </source>
</evidence>
<dbReference type="GO" id="GO:0032993">
    <property type="term" value="C:protein-DNA complex"/>
    <property type="evidence" value="ECO:0007669"/>
    <property type="project" value="TreeGrafter"/>
</dbReference>
<dbReference type="Proteomes" id="UP000283585">
    <property type="component" value="Unassembled WGS sequence"/>
</dbReference>
<name>A0A395XAA5_9FIRM</name>
<evidence type="ECO:0000256" key="1">
    <source>
        <dbReference type="ARBA" id="ARBA00022553"/>
    </source>
</evidence>
<keyword evidence="2" id="KW-0902">Two-component regulatory system</keyword>
<evidence type="ECO:0000313" key="8">
    <source>
        <dbReference type="EMBL" id="RGV64659.1"/>
    </source>
</evidence>
<dbReference type="InterPro" id="IPR001867">
    <property type="entry name" value="OmpR/PhoB-type_DNA-bd"/>
</dbReference>
<gene>
    <name evidence="10" type="ORF">DW021_17000</name>
    <name evidence="9" type="ORF">DW272_07875</name>
    <name evidence="8" type="ORF">DWW07_07435</name>
    <name evidence="7" type="ORF">DWZ12_02335</name>
    <name evidence="6" type="ORF">DXB38_09110</name>
</gene>
<evidence type="ECO:0000313" key="13">
    <source>
        <dbReference type="Proteomes" id="UP000283585"/>
    </source>
</evidence>
<dbReference type="GO" id="GO:0005829">
    <property type="term" value="C:cytosol"/>
    <property type="evidence" value="ECO:0007669"/>
    <property type="project" value="TreeGrafter"/>
</dbReference>
<evidence type="ECO:0000313" key="7">
    <source>
        <dbReference type="EMBL" id="RGQ07274.1"/>
    </source>
</evidence>
<evidence type="ECO:0000313" key="6">
    <source>
        <dbReference type="EMBL" id="RGN87412.1"/>
    </source>
</evidence>
<dbReference type="FunFam" id="1.10.10.10:FF:000018">
    <property type="entry name" value="DNA-binding response regulator ResD"/>
    <property type="match status" value="1"/>
</dbReference>
<feature type="DNA-binding region" description="OmpR/PhoB-type" evidence="4">
    <location>
        <begin position="36"/>
        <end position="135"/>
    </location>
</feature>
<keyword evidence="1" id="KW-0597">Phosphoprotein</keyword>
<dbReference type="InterPro" id="IPR039420">
    <property type="entry name" value="WalR-like"/>
</dbReference>
<dbReference type="PANTHER" id="PTHR48111:SF40">
    <property type="entry name" value="PHOSPHATE REGULON TRANSCRIPTIONAL REGULATORY PROTEIN PHOB"/>
    <property type="match status" value="1"/>
</dbReference>
<proteinExistence type="predicted"/>
<evidence type="ECO:0000313" key="14">
    <source>
        <dbReference type="Proteomes" id="UP000284220"/>
    </source>
</evidence>
<evidence type="ECO:0000256" key="2">
    <source>
        <dbReference type="ARBA" id="ARBA00023012"/>
    </source>
</evidence>
<dbReference type="SMART" id="SM00862">
    <property type="entry name" value="Trans_reg_C"/>
    <property type="match status" value="1"/>
</dbReference>
<dbReference type="EMBL" id="QRHZ01000003">
    <property type="protein sequence ID" value="RHG17928.1"/>
    <property type="molecule type" value="Genomic_DNA"/>
</dbReference>
<dbReference type="EMBL" id="QSUZ01000010">
    <property type="protein sequence ID" value="RGN87412.1"/>
    <property type="molecule type" value="Genomic_DNA"/>
</dbReference>
<keyword evidence="3 4" id="KW-0238">DNA-binding</keyword>
<evidence type="ECO:0000259" key="5">
    <source>
        <dbReference type="PROSITE" id="PS51755"/>
    </source>
</evidence>
<dbReference type="Proteomes" id="UP000284220">
    <property type="component" value="Unassembled WGS sequence"/>
</dbReference>
<dbReference type="Proteomes" id="UP000285897">
    <property type="component" value="Unassembled WGS sequence"/>
</dbReference>
<dbReference type="GO" id="GO:0000976">
    <property type="term" value="F:transcription cis-regulatory region binding"/>
    <property type="evidence" value="ECO:0007669"/>
    <property type="project" value="TreeGrafter"/>
</dbReference>
<sequence>MLLLSFKDSEEEMIESVLAALKTGRNIYCDEKNINPLKIHYGDIVILLATRELFRKQKKIDLSFTEFEILHLLMRSPGRVFSKEQIYDIIWNEPYSGDYNVVMRHICNIREKIEDDPGHPVYIQTVRGVGYRFNGNLGSE</sequence>
<comment type="caution">
    <text evidence="8">The sequence shown here is derived from an EMBL/GenBank/DDBJ whole genome shotgun (WGS) entry which is preliminary data.</text>
</comment>
<dbReference type="InterPro" id="IPR016032">
    <property type="entry name" value="Sig_transdc_resp-reg_C-effctor"/>
</dbReference>
<dbReference type="EMBL" id="QROS01000026">
    <property type="protein sequence ID" value="RHL42636.1"/>
    <property type="molecule type" value="Genomic_DNA"/>
</dbReference>
<dbReference type="AlphaFoldDB" id="A0A395XAA5"/>
<evidence type="ECO:0000313" key="11">
    <source>
        <dbReference type="Proteomes" id="UP000261105"/>
    </source>
</evidence>
<reference evidence="11 12" key="1">
    <citation type="submission" date="2018-08" db="EMBL/GenBank/DDBJ databases">
        <title>A genome reference for cultivated species of the human gut microbiota.</title>
        <authorList>
            <person name="Zou Y."/>
            <person name="Xue W."/>
            <person name="Luo G."/>
        </authorList>
    </citation>
    <scope>NUCLEOTIDE SEQUENCE [LARGE SCALE GENOMIC DNA]</scope>
    <source>
        <strain evidence="8 12">AF14-23</strain>
        <strain evidence="7 13">AF29-2BH</strain>
        <strain evidence="10 15">AF37-6AC</strain>
        <strain evidence="9 14">AM22-9LB</strain>
        <strain evidence="6 11">OM03-6</strain>
    </source>
</reference>
<organism evidence="8 12">
    <name type="scientific">Blautia obeum</name>
    <dbReference type="NCBI Taxonomy" id="40520"/>
    <lineage>
        <taxon>Bacteria</taxon>
        <taxon>Bacillati</taxon>
        <taxon>Bacillota</taxon>
        <taxon>Clostridia</taxon>
        <taxon>Lachnospirales</taxon>
        <taxon>Lachnospiraceae</taxon>
        <taxon>Blautia</taxon>
    </lineage>
</organism>
<evidence type="ECO:0000256" key="3">
    <source>
        <dbReference type="ARBA" id="ARBA00023125"/>
    </source>
</evidence>
<dbReference type="Gene3D" id="1.10.10.10">
    <property type="entry name" value="Winged helix-like DNA-binding domain superfamily/Winged helix DNA-binding domain"/>
    <property type="match status" value="1"/>
</dbReference>
<dbReference type="PROSITE" id="PS51755">
    <property type="entry name" value="OMPR_PHOB"/>
    <property type="match status" value="1"/>
</dbReference>
<evidence type="ECO:0000313" key="15">
    <source>
        <dbReference type="Proteomes" id="UP000285897"/>
    </source>
</evidence>
<dbReference type="Proteomes" id="UP000265828">
    <property type="component" value="Unassembled WGS sequence"/>
</dbReference>
<accession>A0A395XAA5</accession>
<dbReference type="Proteomes" id="UP000261105">
    <property type="component" value="Unassembled WGS sequence"/>
</dbReference>
<dbReference type="GO" id="GO:0006355">
    <property type="term" value="P:regulation of DNA-templated transcription"/>
    <property type="evidence" value="ECO:0007669"/>
    <property type="project" value="InterPro"/>
</dbReference>
<feature type="domain" description="OmpR/PhoB-type" evidence="5">
    <location>
        <begin position="36"/>
        <end position="135"/>
    </location>
</feature>
<dbReference type="SUPFAM" id="SSF46894">
    <property type="entry name" value="C-terminal effector domain of the bipartite response regulators"/>
    <property type="match status" value="1"/>
</dbReference>
<protein>
    <submittedName>
        <fullName evidence="8">DNA-binding response regulator</fullName>
    </submittedName>
</protein>
<dbReference type="EMBL" id="QRSS01000002">
    <property type="protein sequence ID" value="RGQ07274.1"/>
    <property type="molecule type" value="Genomic_DNA"/>
</dbReference>
<dbReference type="InterPro" id="IPR036388">
    <property type="entry name" value="WH-like_DNA-bd_sf"/>
</dbReference>
<dbReference type="GO" id="GO:0000156">
    <property type="term" value="F:phosphorelay response regulator activity"/>
    <property type="evidence" value="ECO:0007669"/>
    <property type="project" value="TreeGrafter"/>
</dbReference>
<dbReference type="PANTHER" id="PTHR48111">
    <property type="entry name" value="REGULATOR OF RPOS"/>
    <property type="match status" value="1"/>
</dbReference>
<dbReference type="EMBL" id="QRZI01000004">
    <property type="protein sequence ID" value="RGV64659.1"/>
    <property type="molecule type" value="Genomic_DNA"/>
</dbReference>
<dbReference type="Pfam" id="PF00486">
    <property type="entry name" value="Trans_reg_C"/>
    <property type="match status" value="1"/>
</dbReference>
<evidence type="ECO:0000313" key="9">
    <source>
        <dbReference type="EMBL" id="RHG17928.1"/>
    </source>
</evidence>